<evidence type="ECO:0000313" key="3">
    <source>
        <dbReference type="Proteomes" id="UP000597507"/>
    </source>
</evidence>
<evidence type="ECO:0000259" key="1">
    <source>
        <dbReference type="Pfam" id="PF00462"/>
    </source>
</evidence>
<comment type="caution">
    <text evidence="2">The sequence shown here is derived from an EMBL/GenBank/DDBJ whole genome shotgun (WGS) entry which is preliminary data.</text>
</comment>
<dbReference type="SUPFAM" id="SSF52833">
    <property type="entry name" value="Thioredoxin-like"/>
    <property type="match status" value="1"/>
</dbReference>
<dbReference type="EMBL" id="BMKS01000005">
    <property type="protein sequence ID" value="GGG33713.1"/>
    <property type="molecule type" value="Genomic_DNA"/>
</dbReference>
<keyword evidence="3" id="KW-1185">Reference proteome</keyword>
<accession>A0A8J2ZAY4</accession>
<dbReference type="InterPro" id="IPR036249">
    <property type="entry name" value="Thioredoxin-like_sf"/>
</dbReference>
<dbReference type="RefSeq" id="WP_188900070.1">
    <property type="nucleotide sequence ID" value="NZ_BMKS01000005.1"/>
</dbReference>
<evidence type="ECO:0000313" key="2">
    <source>
        <dbReference type="EMBL" id="GGG33713.1"/>
    </source>
</evidence>
<organism evidence="2 3">
    <name type="scientific">Caldovatus sediminis</name>
    <dbReference type="NCBI Taxonomy" id="2041189"/>
    <lineage>
        <taxon>Bacteria</taxon>
        <taxon>Pseudomonadati</taxon>
        <taxon>Pseudomonadota</taxon>
        <taxon>Alphaproteobacteria</taxon>
        <taxon>Acetobacterales</taxon>
        <taxon>Roseomonadaceae</taxon>
        <taxon>Caldovatus</taxon>
    </lineage>
</organism>
<gene>
    <name evidence="2" type="ORF">GCM10010964_22040</name>
</gene>
<dbReference type="Proteomes" id="UP000597507">
    <property type="component" value="Unassembled WGS sequence"/>
</dbReference>
<feature type="domain" description="Glutaredoxin" evidence="1">
    <location>
        <begin position="5"/>
        <end position="62"/>
    </location>
</feature>
<reference evidence="2 3" key="1">
    <citation type="journal article" date="2014" name="Int. J. Syst. Evol. Microbiol.">
        <title>Complete genome sequence of Corynebacterium casei LMG S-19264T (=DSM 44701T), isolated from a smear-ripened cheese.</title>
        <authorList>
            <consortium name="US DOE Joint Genome Institute (JGI-PGF)"/>
            <person name="Walter F."/>
            <person name="Albersmeier A."/>
            <person name="Kalinowski J."/>
            <person name="Ruckert C."/>
        </authorList>
    </citation>
    <scope>NUCLEOTIDE SEQUENCE [LARGE SCALE GENOMIC DNA]</scope>
    <source>
        <strain evidence="2 3">CGMCC 1.16330</strain>
    </source>
</reference>
<proteinExistence type="predicted"/>
<protein>
    <submittedName>
        <fullName evidence="2">NrdH-redoxin</fullName>
    </submittedName>
</protein>
<dbReference type="CDD" id="cd02976">
    <property type="entry name" value="NrdH"/>
    <property type="match status" value="1"/>
</dbReference>
<dbReference type="AlphaFoldDB" id="A0A8J2ZAY4"/>
<sequence length="90" mass="9585">MTAAVEIYTAPACPDCRALKAWLDREGVRYVEHDLTDPAVAEEAKRRTGVRVAPVTLIGDRVFHGTFPEQRPGIAAALGLAARRGAGEAG</sequence>
<dbReference type="Gene3D" id="3.40.30.10">
    <property type="entry name" value="Glutaredoxin"/>
    <property type="match status" value="1"/>
</dbReference>
<name>A0A8J2ZAY4_9PROT</name>
<dbReference type="InterPro" id="IPR002109">
    <property type="entry name" value="Glutaredoxin"/>
</dbReference>
<dbReference type="Pfam" id="PF00462">
    <property type="entry name" value="Glutaredoxin"/>
    <property type="match status" value="1"/>
</dbReference>
<dbReference type="PROSITE" id="PS51354">
    <property type="entry name" value="GLUTAREDOXIN_2"/>
    <property type="match status" value="1"/>
</dbReference>